<organism evidence="1 2">
    <name type="scientific">Elysia crispata</name>
    <name type="common">lettuce slug</name>
    <dbReference type="NCBI Taxonomy" id="231223"/>
    <lineage>
        <taxon>Eukaryota</taxon>
        <taxon>Metazoa</taxon>
        <taxon>Spiralia</taxon>
        <taxon>Lophotrochozoa</taxon>
        <taxon>Mollusca</taxon>
        <taxon>Gastropoda</taxon>
        <taxon>Heterobranchia</taxon>
        <taxon>Euthyneura</taxon>
        <taxon>Panpulmonata</taxon>
        <taxon>Sacoglossa</taxon>
        <taxon>Placobranchoidea</taxon>
        <taxon>Plakobranchidae</taxon>
        <taxon>Elysia</taxon>
    </lineage>
</organism>
<dbReference type="Proteomes" id="UP001283361">
    <property type="component" value="Unassembled WGS sequence"/>
</dbReference>
<gene>
    <name evidence="1" type="ORF">RRG08_066408</name>
</gene>
<reference evidence="1" key="1">
    <citation type="journal article" date="2023" name="G3 (Bethesda)">
        <title>A reference genome for the long-term kleptoplast-retaining sea slug Elysia crispata morphotype clarki.</title>
        <authorList>
            <person name="Eastman K.E."/>
            <person name="Pendleton A.L."/>
            <person name="Shaikh M.A."/>
            <person name="Suttiyut T."/>
            <person name="Ogas R."/>
            <person name="Tomko P."/>
            <person name="Gavelis G."/>
            <person name="Widhalm J.R."/>
            <person name="Wisecaver J.H."/>
        </authorList>
    </citation>
    <scope>NUCLEOTIDE SEQUENCE</scope>
    <source>
        <strain evidence="1">ECLA1</strain>
    </source>
</reference>
<accession>A0AAE1E622</accession>
<proteinExistence type="predicted"/>
<evidence type="ECO:0000313" key="2">
    <source>
        <dbReference type="Proteomes" id="UP001283361"/>
    </source>
</evidence>
<name>A0AAE1E622_9GAST</name>
<evidence type="ECO:0000313" key="1">
    <source>
        <dbReference type="EMBL" id="KAK3795704.1"/>
    </source>
</evidence>
<dbReference type="EMBL" id="JAWDGP010001011">
    <property type="protein sequence ID" value="KAK3795704.1"/>
    <property type="molecule type" value="Genomic_DNA"/>
</dbReference>
<comment type="caution">
    <text evidence="1">The sequence shown here is derived from an EMBL/GenBank/DDBJ whole genome shotgun (WGS) entry which is preliminary data.</text>
</comment>
<sequence length="138" mass="15290">MQVIFFNVTSRKSAEYAGDFSNVTSRKSAEYAGDFSNVTSRKSAEYAGDFSNVTSRNVTGNVSLQSKWVENCLMFSMVTCLRVGAIKCRLVKCATTQCHRKGVSTEQSGCYKVSTGEMCYNPVSQERRLYRASGLRTA</sequence>
<dbReference type="AlphaFoldDB" id="A0AAE1E622"/>
<keyword evidence="2" id="KW-1185">Reference proteome</keyword>
<protein>
    <submittedName>
        <fullName evidence="1">Uncharacterized protein</fullName>
    </submittedName>
</protein>